<organism evidence="3 4">
    <name type="scientific">Spirosoma rhododendri</name>
    <dbReference type="NCBI Taxonomy" id="2728024"/>
    <lineage>
        <taxon>Bacteria</taxon>
        <taxon>Pseudomonadati</taxon>
        <taxon>Bacteroidota</taxon>
        <taxon>Cytophagia</taxon>
        <taxon>Cytophagales</taxon>
        <taxon>Cytophagaceae</taxon>
        <taxon>Spirosoma</taxon>
    </lineage>
</organism>
<evidence type="ECO:0000259" key="2">
    <source>
        <dbReference type="PROSITE" id="PS50110"/>
    </source>
</evidence>
<proteinExistence type="predicted"/>
<accession>A0A7L5DT76</accession>
<dbReference type="KEGG" id="srho:HH216_25345"/>
<sequence>MKVPAGSQTIVYIDSDHDDHFLIGTLFNEIAPERPVRYFSSAEPALAYLRQSEQQPFIILCEVMLRGMSGLELRETIQADEQLVKRCIPFIFMSNPVTQHLIEKAFGLTVQGFFEKSASRQQQKQELELIFKYWQTSYHPNRT</sequence>
<feature type="domain" description="Response regulatory" evidence="2">
    <location>
        <begin position="9"/>
        <end position="131"/>
    </location>
</feature>
<reference evidence="3 4" key="1">
    <citation type="submission" date="2020-04" db="EMBL/GenBank/DDBJ databases">
        <title>Genome sequencing of novel species.</title>
        <authorList>
            <person name="Heo J."/>
            <person name="Kim S.-J."/>
            <person name="Kim J.-S."/>
            <person name="Hong S.-B."/>
            <person name="Kwon S.-W."/>
        </authorList>
    </citation>
    <scope>NUCLEOTIDE SEQUENCE [LARGE SCALE GENOMIC DNA]</scope>
    <source>
        <strain evidence="3 4">CJU-R4</strain>
        <plasmid evidence="3 4">unnamed1</plasmid>
    </source>
</reference>
<dbReference type="RefSeq" id="WP_169553686.1">
    <property type="nucleotide sequence ID" value="NZ_CP051678.1"/>
</dbReference>
<dbReference type="CDD" id="cd00156">
    <property type="entry name" value="REC"/>
    <property type="match status" value="1"/>
</dbReference>
<evidence type="ECO:0000256" key="1">
    <source>
        <dbReference type="PROSITE-ProRule" id="PRU00169"/>
    </source>
</evidence>
<evidence type="ECO:0000313" key="4">
    <source>
        <dbReference type="Proteomes" id="UP000501128"/>
    </source>
</evidence>
<dbReference type="InterPro" id="IPR011006">
    <property type="entry name" value="CheY-like_superfamily"/>
</dbReference>
<gene>
    <name evidence="3" type="ORF">HH216_25345</name>
</gene>
<evidence type="ECO:0000313" key="3">
    <source>
        <dbReference type="EMBL" id="QJD81669.1"/>
    </source>
</evidence>
<name>A0A7L5DT76_9BACT</name>
<dbReference type="GO" id="GO:0000160">
    <property type="term" value="P:phosphorelay signal transduction system"/>
    <property type="evidence" value="ECO:0007669"/>
    <property type="project" value="InterPro"/>
</dbReference>
<dbReference type="Proteomes" id="UP000501128">
    <property type="component" value="Plasmid unnamed1"/>
</dbReference>
<dbReference type="EMBL" id="CP051678">
    <property type="protein sequence ID" value="QJD81669.1"/>
    <property type="molecule type" value="Genomic_DNA"/>
</dbReference>
<geneLocation type="plasmid" evidence="3 4">
    <name>unnamed1</name>
</geneLocation>
<protein>
    <submittedName>
        <fullName evidence="3">Response regulator</fullName>
    </submittedName>
</protein>
<keyword evidence="4" id="KW-1185">Reference proteome</keyword>
<dbReference type="Gene3D" id="3.40.50.2300">
    <property type="match status" value="1"/>
</dbReference>
<keyword evidence="3" id="KW-0614">Plasmid</keyword>
<dbReference type="Pfam" id="PF00072">
    <property type="entry name" value="Response_reg"/>
    <property type="match status" value="1"/>
</dbReference>
<dbReference type="InterPro" id="IPR001789">
    <property type="entry name" value="Sig_transdc_resp-reg_receiver"/>
</dbReference>
<comment type="caution">
    <text evidence="1">Lacks conserved residue(s) required for the propagation of feature annotation.</text>
</comment>
<dbReference type="SUPFAM" id="SSF52172">
    <property type="entry name" value="CheY-like"/>
    <property type="match status" value="1"/>
</dbReference>
<dbReference type="PROSITE" id="PS50110">
    <property type="entry name" value="RESPONSE_REGULATORY"/>
    <property type="match status" value="1"/>
</dbReference>
<dbReference type="AlphaFoldDB" id="A0A7L5DT76"/>